<keyword evidence="2" id="KW-1185">Reference proteome</keyword>
<accession>A0ABQ7YJX6</accession>
<comment type="caution">
    <text evidence="1">The sequence shown here is derived from an EMBL/GenBank/DDBJ whole genome shotgun (WGS) entry which is preliminary data.</text>
</comment>
<evidence type="ECO:0000313" key="1">
    <source>
        <dbReference type="EMBL" id="KAH0867927.1"/>
    </source>
</evidence>
<reference evidence="1 2" key="1">
    <citation type="submission" date="2021-05" db="EMBL/GenBank/DDBJ databases">
        <title>Genome Assembly of Synthetic Allotetraploid Brassica napus Reveals Homoeologous Exchanges between Subgenomes.</title>
        <authorList>
            <person name="Davis J.T."/>
        </authorList>
    </citation>
    <scope>NUCLEOTIDE SEQUENCE [LARGE SCALE GENOMIC DNA]</scope>
    <source>
        <strain evidence="2">cv. Da-Ae</strain>
        <tissue evidence="1">Seedling</tissue>
    </source>
</reference>
<protein>
    <submittedName>
        <fullName evidence="1">Uncharacterized protein</fullName>
    </submittedName>
</protein>
<evidence type="ECO:0000313" key="2">
    <source>
        <dbReference type="Proteomes" id="UP000824890"/>
    </source>
</evidence>
<organism evidence="1 2">
    <name type="scientific">Brassica napus</name>
    <name type="common">Rape</name>
    <dbReference type="NCBI Taxonomy" id="3708"/>
    <lineage>
        <taxon>Eukaryota</taxon>
        <taxon>Viridiplantae</taxon>
        <taxon>Streptophyta</taxon>
        <taxon>Embryophyta</taxon>
        <taxon>Tracheophyta</taxon>
        <taxon>Spermatophyta</taxon>
        <taxon>Magnoliopsida</taxon>
        <taxon>eudicotyledons</taxon>
        <taxon>Gunneridae</taxon>
        <taxon>Pentapetalae</taxon>
        <taxon>rosids</taxon>
        <taxon>malvids</taxon>
        <taxon>Brassicales</taxon>
        <taxon>Brassicaceae</taxon>
        <taxon>Brassiceae</taxon>
        <taxon>Brassica</taxon>
    </lineage>
</organism>
<sequence>MRTLDRSGKRLVLNFDRHGGCVVSMKTMKLKDADLNETVHFEEQRRVSLPKISSSLNASTSDWKFRPIKRKFYDIWGTYEKAVIGVSDKKEKKKQELKKENHDKELIVPLCVFFFQRGKYDNMKLRKLHDKTHREEHRIRGEKIKEWTFDKNFSMFLEVSTVHHHSNVFCVHFSTSLKDLKLNLTEPTSYLNLFGVLCDHDFVVSTLGYFGSHYRVMRYVKFFFVQYSVICGSGFTNSPTTKCRRKLDEIYDLVTALIFRGFQRLTEETGKEENFKVEICLSNDFIGLDFIIYSLLAAGGAMYVEVFNRVIPLAYNIIKRNKVGETNTYLDGTYYCFTQPNLNPLLQSYFLSHEILCFFEVNFSVRFNKAARIVFNYMIDSTQKK</sequence>
<proteinExistence type="predicted"/>
<dbReference type="Proteomes" id="UP000824890">
    <property type="component" value="Unassembled WGS sequence"/>
</dbReference>
<dbReference type="EMBL" id="JAGKQM010000017">
    <property type="protein sequence ID" value="KAH0867927.1"/>
    <property type="molecule type" value="Genomic_DNA"/>
</dbReference>
<name>A0ABQ7YJX6_BRANA</name>
<gene>
    <name evidence="1" type="ORF">HID58_074949</name>
</gene>